<dbReference type="Proteomes" id="UP001240639">
    <property type="component" value="Unassembled WGS sequence"/>
</dbReference>
<evidence type="ECO:0000313" key="3">
    <source>
        <dbReference type="EMBL" id="MDP4575150.1"/>
    </source>
</evidence>
<dbReference type="InterPro" id="IPR001789">
    <property type="entry name" value="Sig_transdc_resp-reg_receiver"/>
</dbReference>
<keyword evidence="1" id="KW-0597">Phosphoprotein</keyword>
<protein>
    <submittedName>
        <fullName evidence="3">Response regulator</fullName>
    </submittedName>
</protein>
<feature type="domain" description="Response regulatory" evidence="2">
    <location>
        <begin position="7"/>
        <end position="116"/>
    </location>
</feature>
<reference evidence="3 4" key="1">
    <citation type="submission" date="2023-08" db="EMBL/GenBank/DDBJ databases">
        <title>genomic of G39.</title>
        <authorList>
            <person name="Wang Y."/>
        </authorList>
    </citation>
    <scope>NUCLEOTIDE SEQUENCE [LARGE SCALE GENOMIC DNA]</scope>
    <source>
        <strain evidence="3 4">G39</strain>
    </source>
</reference>
<organism evidence="3 4">
    <name type="scientific">Qipengyuania profundimaris</name>
    <dbReference type="NCBI Taxonomy" id="3067652"/>
    <lineage>
        <taxon>Bacteria</taxon>
        <taxon>Pseudomonadati</taxon>
        <taxon>Pseudomonadota</taxon>
        <taxon>Alphaproteobacteria</taxon>
        <taxon>Sphingomonadales</taxon>
        <taxon>Erythrobacteraceae</taxon>
        <taxon>Qipengyuania</taxon>
    </lineage>
</organism>
<proteinExistence type="predicted"/>
<keyword evidence="4" id="KW-1185">Reference proteome</keyword>
<feature type="modified residue" description="4-aspartylphosphate" evidence="1">
    <location>
        <position position="56"/>
    </location>
</feature>
<dbReference type="PROSITE" id="PS50110">
    <property type="entry name" value="RESPONSE_REGULATORY"/>
    <property type="match status" value="1"/>
</dbReference>
<evidence type="ECO:0000259" key="2">
    <source>
        <dbReference type="PROSITE" id="PS50110"/>
    </source>
</evidence>
<dbReference type="Gene3D" id="3.40.50.2300">
    <property type="match status" value="1"/>
</dbReference>
<dbReference type="EMBL" id="JAVAIM010000001">
    <property type="protein sequence ID" value="MDP4575150.1"/>
    <property type="molecule type" value="Genomic_DNA"/>
</dbReference>
<accession>A0ABT9HQ56</accession>
<name>A0ABT9HQ56_9SPHN</name>
<dbReference type="InterPro" id="IPR011006">
    <property type="entry name" value="CheY-like_superfamily"/>
</dbReference>
<dbReference type="SMART" id="SM00448">
    <property type="entry name" value="REC"/>
    <property type="match status" value="1"/>
</dbReference>
<gene>
    <name evidence="3" type="ORF">Q9K02_08390</name>
</gene>
<dbReference type="Pfam" id="PF00072">
    <property type="entry name" value="Response_reg"/>
    <property type="match status" value="1"/>
</dbReference>
<sequence length="117" mass="12786">MILADRHIMVLEDEAIIAFGLEDMLLEIGASVAVATSITEAFAMLADNDFDFAVLDVNLHGEKSYPVADRLIEAGVEFIFATGYGDAEHPERFRQVPTVTKPYSVEQIQAAASSPRI</sequence>
<comment type="caution">
    <text evidence="3">The sequence shown here is derived from an EMBL/GenBank/DDBJ whole genome shotgun (WGS) entry which is preliminary data.</text>
</comment>
<evidence type="ECO:0000256" key="1">
    <source>
        <dbReference type="PROSITE-ProRule" id="PRU00169"/>
    </source>
</evidence>
<dbReference type="RefSeq" id="WP_305932483.1">
    <property type="nucleotide sequence ID" value="NZ_JAVAIM010000001.1"/>
</dbReference>
<evidence type="ECO:0000313" key="4">
    <source>
        <dbReference type="Proteomes" id="UP001240639"/>
    </source>
</evidence>
<dbReference type="SUPFAM" id="SSF52172">
    <property type="entry name" value="CheY-like"/>
    <property type="match status" value="1"/>
</dbReference>